<dbReference type="Proteomes" id="UP000263336">
    <property type="component" value="Unassembled WGS sequence"/>
</dbReference>
<protein>
    <submittedName>
        <fullName evidence="2">Uncharacterized protein</fullName>
    </submittedName>
</protein>
<keyword evidence="1" id="KW-1133">Transmembrane helix</keyword>
<feature type="transmembrane region" description="Helical" evidence="1">
    <location>
        <begin position="26"/>
        <end position="46"/>
    </location>
</feature>
<evidence type="ECO:0000313" key="3">
    <source>
        <dbReference type="Proteomes" id="UP000263336"/>
    </source>
</evidence>
<reference evidence="2 3" key="1">
    <citation type="journal article" date="2018" name="Nat. Biotechnol.">
        <title>A standardized bacterial taxonomy based on genome phylogeny substantially revises the tree of life.</title>
        <authorList>
            <person name="Parks D.H."/>
            <person name="Chuvochina M."/>
            <person name="Waite D.W."/>
            <person name="Rinke C."/>
            <person name="Skarshewski A."/>
            <person name="Chaumeil P.A."/>
            <person name="Hugenholtz P."/>
        </authorList>
    </citation>
    <scope>NUCLEOTIDE SEQUENCE [LARGE SCALE GENOMIC DNA]</scope>
    <source>
        <strain evidence="2">UBA11701</strain>
    </source>
</reference>
<dbReference type="AlphaFoldDB" id="A0A3D0ZRR9"/>
<keyword evidence="1" id="KW-0812">Transmembrane</keyword>
<sequence>MYKGNLAYQLTPPDDEGGEMDYILDYPTLTGLFMGITTAAFLKVFFPSITSDRKIVSIATVPLIVPLLILLRNSIGSDTWDQIHRSLVVLLNVCVWTFWVVAVLTADRKSDILRELIAPEPPLEIKEEN</sequence>
<evidence type="ECO:0000256" key="1">
    <source>
        <dbReference type="SAM" id="Phobius"/>
    </source>
</evidence>
<organism evidence="2 3">
    <name type="scientific">candidate division WWE3 bacterium</name>
    <dbReference type="NCBI Taxonomy" id="2053526"/>
    <lineage>
        <taxon>Bacteria</taxon>
        <taxon>Katanobacteria</taxon>
    </lineage>
</organism>
<feature type="transmembrane region" description="Helical" evidence="1">
    <location>
        <begin position="87"/>
        <end position="106"/>
    </location>
</feature>
<gene>
    <name evidence="2" type="ORF">DEP93_04695</name>
</gene>
<accession>A0A3D0ZRR9</accession>
<feature type="transmembrane region" description="Helical" evidence="1">
    <location>
        <begin position="55"/>
        <end position="75"/>
    </location>
</feature>
<comment type="caution">
    <text evidence="2">The sequence shown here is derived from an EMBL/GenBank/DDBJ whole genome shotgun (WGS) entry which is preliminary data.</text>
</comment>
<dbReference type="EMBL" id="DOZN01000030">
    <property type="protein sequence ID" value="HCC42732.1"/>
    <property type="molecule type" value="Genomic_DNA"/>
</dbReference>
<keyword evidence="1" id="KW-0472">Membrane</keyword>
<name>A0A3D0ZRR9_UNCKA</name>
<proteinExistence type="predicted"/>
<evidence type="ECO:0000313" key="2">
    <source>
        <dbReference type="EMBL" id="HCC42732.1"/>
    </source>
</evidence>